<proteinExistence type="predicted"/>
<feature type="region of interest" description="Disordered" evidence="1">
    <location>
        <begin position="1"/>
        <end position="27"/>
    </location>
</feature>
<dbReference type="Gramene" id="rna-AYBTSS11_LOCUS5163">
    <property type="protein sequence ID" value="CAJ1931276.1"/>
    <property type="gene ID" value="gene-AYBTSS11_LOCUS5163"/>
</dbReference>
<protein>
    <submittedName>
        <fullName evidence="2">Uncharacterized protein</fullName>
    </submittedName>
</protein>
<evidence type="ECO:0000313" key="2">
    <source>
        <dbReference type="EMBL" id="CAJ1931276.1"/>
    </source>
</evidence>
<organism evidence="2 3">
    <name type="scientific">Sphenostylis stenocarpa</name>
    <dbReference type="NCBI Taxonomy" id="92480"/>
    <lineage>
        <taxon>Eukaryota</taxon>
        <taxon>Viridiplantae</taxon>
        <taxon>Streptophyta</taxon>
        <taxon>Embryophyta</taxon>
        <taxon>Tracheophyta</taxon>
        <taxon>Spermatophyta</taxon>
        <taxon>Magnoliopsida</taxon>
        <taxon>eudicotyledons</taxon>
        <taxon>Gunneridae</taxon>
        <taxon>Pentapetalae</taxon>
        <taxon>rosids</taxon>
        <taxon>fabids</taxon>
        <taxon>Fabales</taxon>
        <taxon>Fabaceae</taxon>
        <taxon>Papilionoideae</taxon>
        <taxon>50 kb inversion clade</taxon>
        <taxon>NPAAA clade</taxon>
        <taxon>indigoferoid/millettioid clade</taxon>
        <taxon>Phaseoleae</taxon>
        <taxon>Sphenostylis</taxon>
    </lineage>
</organism>
<name>A0AA86S2A2_9FABA</name>
<accession>A0AA86S2A2</accession>
<reference evidence="2" key="1">
    <citation type="submission" date="2023-10" db="EMBL/GenBank/DDBJ databases">
        <authorList>
            <person name="Domelevo Entfellner J.-B."/>
        </authorList>
    </citation>
    <scope>NUCLEOTIDE SEQUENCE</scope>
</reference>
<evidence type="ECO:0000313" key="3">
    <source>
        <dbReference type="Proteomes" id="UP001189624"/>
    </source>
</evidence>
<keyword evidence="3" id="KW-1185">Reference proteome</keyword>
<dbReference type="Proteomes" id="UP001189624">
    <property type="component" value="Chromosome 2"/>
</dbReference>
<gene>
    <name evidence="2" type="ORF">AYBTSS11_LOCUS5163</name>
</gene>
<dbReference type="EMBL" id="OY731399">
    <property type="protein sequence ID" value="CAJ1931276.1"/>
    <property type="molecule type" value="Genomic_DNA"/>
</dbReference>
<sequence length="57" mass="6204">MAENTGSMSSKMLGSSPSGSGIRANEPHLHGCLSFEEAVHDTRIVEGWRDRYARING</sequence>
<dbReference type="AlphaFoldDB" id="A0AA86S2A2"/>
<feature type="compositionally biased region" description="Low complexity" evidence="1">
    <location>
        <begin position="1"/>
        <end position="21"/>
    </location>
</feature>
<evidence type="ECO:0000256" key="1">
    <source>
        <dbReference type="SAM" id="MobiDB-lite"/>
    </source>
</evidence>